<dbReference type="EMBL" id="ABJB010934179">
    <property type="status" value="NOT_ANNOTATED_CDS"/>
    <property type="molecule type" value="Genomic_DNA"/>
</dbReference>
<feature type="domain" description="Ig-like" evidence="10">
    <location>
        <begin position="188"/>
        <end position="281"/>
    </location>
</feature>
<dbReference type="GO" id="GO:0098632">
    <property type="term" value="F:cell-cell adhesion mediator activity"/>
    <property type="evidence" value="ECO:0000318"/>
    <property type="project" value="GO_Central"/>
</dbReference>
<dbReference type="GO" id="GO:0007156">
    <property type="term" value="P:homophilic cell adhesion via plasma membrane adhesion molecules"/>
    <property type="evidence" value="ECO:0000318"/>
    <property type="project" value="GO_Central"/>
</dbReference>
<dbReference type="FunCoup" id="B7PAM8">
    <property type="interactions" value="4"/>
</dbReference>
<reference evidence="11 13" key="1">
    <citation type="submission" date="2008-03" db="EMBL/GenBank/DDBJ databases">
        <title>Annotation of Ixodes scapularis.</title>
        <authorList>
            <consortium name="Ixodes scapularis Genome Project Consortium"/>
            <person name="Caler E."/>
            <person name="Hannick L.I."/>
            <person name="Bidwell S."/>
            <person name="Joardar V."/>
            <person name="Thiagarajan M."/>
            <person name="Amedeo P."/>
            <person name="Galinsky K.J."/>
            <person name="Schobel S."/>
            <person name="Inman J."/>
            <person name="Hostetler J."/>
            <person name="Miller J."/>
            <person name="Hammond M."/>
            <person name="Megy K."/>
            <person name="Lawson D."/>
            <person name="Kodira C."/>
            <person name="Sutton G."/>
            <person name="Meyer J."/>
            <person name="Hill C.A."/>
            <person name="Birren B."/>
            <person name="Nene V."/>
            <person name="Collins F."/>
            <person name="Alarcon-Chaidez F."/>
            <person name="Wikel S."/>
            <person name="Strausberg R."/>
        </authorList>
    </citation>
    <scope>NUCLEOTIDE SEQUENCE [LARGE SCALE GENOMIC DNA]</scope>
    <source>
        <strain evidence="13">Wikel</strain>
        <strain evidence="11">Wikel colony</strain>
    </source>
</reference>
<organism>
    <name type="scientific">Ixodes scapularis</name>
    <name type="common">Black-legged tick</name>
    <name type="synonym">Deer tick</name>
    <dbReference type="NCBI Taxonomy" id="6945"/>
    <lineage>
        <taxon>Eukaryota</taxon>
        <taxon>Metazoa</taxon>
        <taxon>Ecdysozoa</taxon>
        <taxon>Arthropoda</taxon>
        <taxon>Chelicerata</taxon>
        <taxon>Arachnida</taxon>
        <taxon>Acari</taxon>
        <taxon>Parasitiformes</taxon>
        <taxon>Ixodida</taxon>
        <taxon>Ixodoidea</taxon>
        <taxon>Ixodidae</taxon>
        <taxon>Ixodinae</taxon>
        <taxon>Ixodes</taxon>
    </lineage>
</organism>
<dbReference type="InterPro" id="IPR007110">
    <property type="entry name" value="Ig-like_dom"/>
</dbReference>
<evidence type="ECO:0000256" key="1">
    <source>
        <dbReference type="ARBA" id="ARBA00004479"/>
    </source>
</evidence>
<keyword evidence="8" id="KW-1015">Disulfide bond</keyword>
<dbReference type="FunFam" id="2.60.40.10:FF:003089">
    <property type="entry name" value="Cell adhesion molecule, putative"/>
    <property type="match status" value="1"/>
</dbReference>
<dbReference type="Proteomes" id="UP000001555">
    <property type="component" value="Unassembled WGS sequence"/>
</dbReference>
<evidence type="ECO:0000256" key="8">
    <source>
        <dbReference type="ARBA" id="ARBA00023157"/>
    </source>
</evidence>
<dbReference type="Pfam" id="PF13927">
    <property type="entry name" value="Ig_3"/>
    <property type="match status" value="3"/>
</dbReference>
<feature type="domain" description="Ig-like" evidence="10">
    <location>
        <begin position="589"/>
        <end position="674"/>
    </location>
</feature>
<evidence type="ECO:0000256" key="5">
    <source>
        <dbReference type="ARBA" id="ARBA00022889"/>
    </source>
</evidence>
<dbReference type="SMART" id="SM00409">
    <property type="entry name" value="IG"/>
    <property type="match status" value="6"/>
</dbReference>
<keyword evidence="5" id="KW-0130">Cell adhesion</keyword>
<dbReference type="VEuPathDB" id="VectorBase:ISCI016847"/>
<dbReference type="SUPFAM" id="SSF48726">
    <property type="entry name" value="Immunoglobulin"/>
    <property type="match status" value="6"/>
</dbReference>
<dbReference type="EMBL" id="ABJB010929463">
    <property type="status" value="NOT_ANNOTATED_CDS"/>
    <property type="molecule type" value="Genomic_DNA"/>
</dbReference>
<dbReference type="OrthoDB" id="152385at2759"/>
<evidence type="ECO:0000313" key="12">
    <source>
        <dbReference type="EnsemblMetazoa" id="ISCW016847-PA"/>
    </source>
</evidence>
<evidence type="ECO:0000259" key="10">
    <source>
        <dbReference type="PROSITE" id="PS50835"/>
    </source>
</evidence>
<dbReference type="FunFam" id="2.60.40.10:FF:000017">
    <property type="entry name" value="Down syndrome cell adhesion molecule b"/>
    <property type="match status" value="1"/>
</dbReference>
<gene>
    <name evidence="11" type="ORF">IscW_ISCW016847</name>
</gene>
<dbReference type="InterPro" id="IPR013783">
    <property type="entry name" value="Ig-like_fold"/>
</dbReference>
<dbReference type="AlphaFoldDB" id="B7PAM8"/>
<keyword evidence="3" id="KW-0732">Signal</keyword>
<feature type="non-terminal residue" evidence="11">
    <location>
        <position position="705"/>
    </location>
</feature>
<dbReference type="Pfam" id="PF07679">
    <property type="entry name" value="I-set"/>
    <property type="match status" value="3"/>
</dbReference>
<keyword evidence="9" id="KW-0393">Immunoglobulin domain</keyword>
<evidence type="ECO:0000256" key="7">
    <source>
        <dbReference type="ARBA" id="ARBA00023136"/>
    </source>
</evidence>
<dbReference type="EMBL" id="ABJB011135915">
    <property type="status" value="NOT_ANNOTATED_CDS"/>
    <property type="molecule type" value="Genomic_DNA"/>
</dbReference>
<dbReference type="STRING" id="6945.B7PAM8"/>
<feature type="domain" description="Ig-like" evidence="10">
    <location>
        <begin position="7"/>
        <end position="94"/>
    </location>
</feature>
<evidence type="ECO:0000313" key="11">
    <source>
        <dbReference type="EMBL" id="EEC03650.1"/>
    </source>
</evidence>
<dbReference type="PaxDb" id="6945-B7PAM8"/>
<dbReference type="EMBL" id="ABJB010931145">
    <property type="status" value="NOT_ANNOTATED_CDS"/>
    <property type="molecule type" value="Genomic_DNA"/>
</dbReference>
<dbReference type="GO" id="GO:0007411">
    <property type="term" value="P:axon guidance"/>
    <property type="evidence" value="ECO:0000318"/>
    <property type="project" value="GO_Central"/>
</dbReference>
<feature type="non-terminal residue" evidence="11">
    <location>
        <position position="1"/>
    </location>
</feature>
<keyword evidence="2" id="KW-0812">Transmembrane</keyword>
<keyword evidence="4" id="KW-0677">Repeat</keyword>
<evidence type="ECO:0000256" key="9">
    <source>
        <dbReference type="ARBA" id="ARBA00023319"/>
    </source>
</evidence>
<keyword evidence="6" id="KW-1133">Transmembrane helix</keyword>
<dbReference type="FunFam" id="2.60.40.10:FF:000719">
    <property type="entry name" value="nephrin isoform X1"/>
    <property type="match status" value="1"/>
</dbReference>
<dbReference type="VEuPathDB" id="VectorBase:ISCP_006216"/>
<dbReference type="CDD" id="cd20956">
    <property type="entry name" value="IgI_4_Dscam"/>
    <property type="match status" value="1"/>
</dbReference>
<dbReference type="FunFam" id="2.60.40.10:FF:000032">
    <property type="entry name" value="palladin isoform X1"/>
    <property type="match status" value="1"/>
</dbReference>
<dbReference type="InterPro" id="IPR050958">
    <property type="entry name" value="Cell_Adh-Cytoskel_Orgn"/>
</dbReference>
<dbReference type="PANTHER" id="PTHR45080:SF8">
    <property type="entry name" value="IG-LIKE DOMAIN-CONTAINING PROTEIN"/>
    <property type="match status" value="1"/>
</dbReference>
<dbReference type="EnsemblMetazoa" id="ISCW016847-RA">
    <property type="protein sequence ID" value="ISCW016847-PA"/>
    <property type="gene ID" value="ISCW016847"/>
</dbReference>
<feature type="domain" description="Ig-like" evidence="10">
    <location>
        <begin position="96"/>
        <end position="182"/>
    </location>
</feature>
<dbReference type="VEuPathDB" id="VectorBase:ISCW016847"/>
<proteinExistence type="predicted"/>
<dbReference type="PROSITE" id="PS50835">
    <property type="entry name" value="IG_LIKE"/>
    <property type="match status" value="6"/>
</dbReference>
<dbReference type="PANTHER" id="PTHR45080">
    <property type="entry name" value="CONTACTIN 5"/>
    <property type="match status" value="1"/>
</dbReference>
<dbReference type="InterPro" id="IPR036179">
    <property type="entry name" value="Ig-like_dom_sf"/>
</dbReference>
<dbReference type="Gene3D" id="2.60.40.10">
    <property type="entry name" value="Immunoglobulins"/>
    <property type="match status" value="6"/>
</dbReference>
<dbReference type="HOGENOM" id="CLU_001038_1_1_1"/>
<feature type="domain" description="Ig-like" evidence="10">
    <location>
        <begin position="480"/>
        <end position="567"/>
    </location>
</feature>
<comment type="subcellular location">
    <subcellularLocation>
        <location evidence="1">Membrane</location>
        <topology evidence="1">Single-pass type I membrane protein</topology>
    </subcellularLocation>
</comment>
<dbReference type="InterPro" id="IPR003598">
    <property type="entry name" value="Ig_sub2"/>
</dbReference>
<dbReference type="EMBL" id="ABJB010783852">
    <property type="status" value="NOT_ANNOTATED_CDS"/>
    <property type="molecule type" value="Genomic_DNA"/>
</dbReference>
<dbReference type="EMBL" id="ABJB010952147">
    <property type="status" value="NOT_ANNOTATED_CDS"/>
    <property type="molecule type" value="Genomic_DNA"/>
</dbReference>
<evidence type="ECO:0000256" key="4">
    <source>
        <dbReference type="ARBA" id="ARBA00022737"/>
    </source>
</evidence>
<accession>B7PAM8</accession>
<dbReference type="EMBL" id="DS672165">
    <property type="protein sequence ID" value="EEC03650.1"/>
    <property type="molecule type" value="Genomic_DNA"/>
</dbReference>
<evidence type="ECO:0000313" key="13">
    <source>
        <dbReference type="Proteomes" id="UP000001555"/>
    </source>
</evidence>
<dbReference type="GO" id="GO:0070593">
    <property type="term" value="P:dendrite self-avoidance"/>
    <property type="evidence" value="ECO:0000318"/>
    <property type="project" value="GO_Central"/>
</dbReference>
<dbReference type="EMBL" id="ABJB010755485">
    <property type="status" value="NOT_ANNOTATED_CDS"/>
    <property type="molecule type" value="Genomic_DNA"/>
</dbReference>
<dbReference type="FunFam" id="2.60.40.10:FF:000333">
    <property type="entry name" value="Down syndrome cell adhesion molecule"/>
    <property type="match status" value="1"/>
</dbReference>
<dbReference type="GO" id="GO:0005886">
    <property type="term" value="C:plasma membrane"/>
    <property type="evidence" value="ECO:0000318"/>
    <property type="project" value="GO_Central"/>
</dbReference>
<protein>
    <submittedName>
        <fullName evidence="11 12">Cell adhesion molecule, putative</fullName>
    </submittedName>
</protein>
<feature type="domain" description="Ig-like" evidence="10">
    <location>
        <begin position="381"/>
        <end position="469"/>
    </location>
</feature>
<evidence type="ECO:0000256" key="3">
    <source>
        <dbReference type="ARBA" id="ARBA00022729"/>
    </source>
</evidence>
<evidence type="ECO:0000256" key="2">
    <source>
        <dbReference type="ARBA" id="ARBA00022692"/>
    </source>
</evidence>
<evidence type="ECO:0000256" key="6">
    <source>
        <dbReference type="ARBA" id="ARBA00022989"/>
    </source>
</evidence>
<dbReference type="InterPro" id="IPR003599">
    <property type="entry name" value="Ig_sub"/>
</dbReference>
<dbReference type="FunFam" id="2.60.40.10:FF:000104">
    <property type="entry name" value="Down syndrome cell adhesion molecule b"/>
    <property type="match status" value="1"/>
</dbReference>
<dbReference type="GO" id="GO:0030424">
    <property type="term" value="C:axon"/>
    <property type="evidence" value="ECO:0000318"/>
    <property type="project" value="GO_Central"/>
</dbReference>
<reference evidence="12" key="2">
    <citation type="submission" date="2020-05" db="UniProtKB">
        <authorList>
            <consortium name="EnsemblMetazoa"/>
        </authorList>
    </citation>
    <scope>IDENTIFICATION</scope>
    <source>
        <strain evidence="12">wikel</strain>
    </source>
</reference>
<name>B7PAM8_IXOSC</name>
<dbReference type="EMBL" id="ABJB010646382">
    <property type="status" value="NOT_ANNOTATED_CDS"/>
    <property type="molecule type" value="Genomic_DNA"/>
</dbReference>
<dbReference type="SMART" id="SM00408">
    <property type="entry name" value="IGc2"/>
    <property type="match status" value="6"/>
</dbReference>
<keyword evidence="13" id="KW-1185">Reference proteome</keyword>
<keyword evidence="7" id="KW-0472">Membrane</keyword>
<sequence length="705" mass="77952">THTNVPPRMAHSRQRVTATIGDTATLPCAAQGSPPPQYRWYRDDGSPVFLDQRTSQVDGVLVVRKATLRDAGKFTCVANNSAGDDRASSELVITEPLTATIQPPRQQVHVGQTAIIKCAVSGHPVAAIVWRFNQRPLPISDRVSVPSADTVHIRSVKKEDKGMYQCFVHNEVDAVQAGFELSLAEDLPEFQDTFRPETVHPGTRFSLKCSASGNPLPQITWSLDESAVPETHRVRFGDYVTQAGVVVSYLNFSVVQVEDGGDYRCTANNGVGTVLHTARINVPGEVATRVFSLPELRDYRTQTVNNTPKLHFSKVKSYQFVEVTIYDSHIFFFFLFRNNLSTQLLTRQEGAGDLGTSEKFRLAFFSASCPALSEMPATVKPTIEPFSYPSSLREGQRSSVMCTVISGDLPINITWFKDDQPITASNPGTAGILVNTVSDYSSTLLFKSLRLDYRGNYTCVAANEAGTVSHSAVMIIHVPPQWIIEPSETSVVKGRSAVIDCEADGFPMPRIRWTKAEGDAARDFKPVVSSAHVQVFENGSLAINDAKEEDAGFFLCQASNGIGQGLSKRWSRQLFQFAHFKSKFSAEMIRKGQNTRLKCDATGDKPMRIAWMKDKLVVNPKQDPRYELVETIQTTGVTSEILIRQTDRRDSALFTCVATNNFGHDDTNIQLIVQDPPSAPYLHAEATSFTSVSIKWERQSSDQNP</sequence>
<dbReference type="EMBL" id="ABJB010796179">
    <property type="status" value="NOT_ANNOTATED_CDS"/>
    <property type="molecule type" value="Genomic_DNA"/>
</dbReference>
<dbReference type="EMBL" id="ABJB010499510">
    <property type="status" value="NOT_ANNOTATED_CDS"/>
    <property type="molecule type" value="Genomic_DNA"/>
</dbReference>
<dbReference type="InterPro" id="IPR013098">
    <property type="entry name" value="Ig_I-set"/>
</dbReference>